<proteinExistence type="predicted"/>
<accession>A0A645F3U1</accession>
<gene>
    <name evidence="1" type="ORF">SDC9_154509</name>
</gene>
<reference evidence="1" key="1">
    <citation type="submission" date="2019-08" db="EMBL/GenBank/DDBJ databases">
        <authorList>
            <person name="Kucharzyk K."/>
            <person name="Murdoch R.W."/>
            <person name="Higgins S."/>
            <person name="Loffler F."/>
        </authorList>
    </citation>
    <scope>NUCLEOTIDE SEQUENCE</scope>
</reference>
<dbReference type="AlphaFoldDB" id="A0A645F3U1"/>
<evidence type="ECO:0000313" key="1">
    <source>
        <dbReference type="EMBL" id="MPN07243.1"/>
    </source>
</evidence>
<dbReference type="EMBL" id="VSSQ01053201">
    <property type="protein sequence ID" value="MPN07243.1"/>
    <property type="molecule type" value="Genomic_DNA"/>
</dbReference>
<name>A0A645F3U1_9ZZZZ</name>
<protein>
    <submittedName>
        <fullName evidence="1">Uncharacterized protein</fullName>
    </submittedName>
</protein>
<sequence>MEHIDPGLGNLNSLDWISQQFSDLRAIQAACYKVSGFLINEIQSISIDGVIDDGSRNDFTALGFIVCHAEKASCVIRIIQPAAIGHQISSGRSDQN</sequence>
<organism evidence="1">
    <name type="scientific">bioreactor metagenome</name>
    <dbReference type="NCBI Taxonomy" id="1076179"/>
    <lineage>
        <taxon>unclassified sequences</taxon>
        <taxon>metagenomes</taxon>
        <taxon>ecological metagenomes</taxon>
    </lineage>
</organism>
<comment type="caution">
    <text evidence="1">The sequence shown here is derived from an EMBL/GenBank/DDBJ whole genome shotgun (WGS) entry which is preliminary data.</text>
</comment>